<dbReference type="InterPro" id="IPR036944">
    <property type="entry name" value="PPIase_FKBP_N_sf"/>
</dbReference>
<dbReference type="GO" id="GO:0006457">
    <property type="term" value="P:protein folding"/>
    <property type="evidence" value="ECO:0007669"/>
    <property type="project" value="InterPro"/>
</dbReference>
<dbReference type="AlphaFoldDB" id="A0A1F7FKC1"/>
<evidence type="ECO:0000256" key="3">
    <source>
        <dbReference type="ARBA" id="ARBA00022729"/>
    </source>
</evidence>
<proteinExistence type="inferred from homology"/>
<evidence type="ECO:0000256" key="6">
    <source>
        <dbReference type="PROSITE-ProRule" id="PRU00277"/>
    </source>
</evidence>
<dbReference type="SUPFAM" id="SSF54534">
    <property type="entry name" value="FKBP-like"/>
    <property type="match status" value="1"/>
</dbReference>
<name>A0A1F7FKC1_UNCRA</name>
<gene>
    <name evidence="9" type="ORF">A2519_09225</name>
</gene>
<dbReference type="InterPro" id="IPR000774">
    <property type="entry name" value="PPIase_FKBP_N"/>
</dbReference>
<dbReference type="Proteomes" id="UP000179243">
    <property type="component" value="Unassembled WGS sequence"/>
</dbReference>
<dbReference type="EMBL" id="MFYX01000013">
    <property type="protein sequence ID" value="OGK07159.1"/>
    <property type="molecule type" value="Genomic_DNA"/>
</dbReference>
<evidence type="ECO:0000256" key="7">
    <source>
        <dbReference type="RuleBase" id="RU003915"/>
    </source>
</evidence>
<accession>A0A1F7FKC1</accession>
<dbReference type="Pfam" id="PF00254">
    <property type="entry name" value="FKBP_C"/>
    <property type="match status" value="1"/>
</dbReference>
<evidence type="ECO:0000313" key="10">
    <source>
        <dbReference type="Proteomes" id="UP000179243"/>
    </source>
</evidence>
<evidence type="ECO:0000313" key="9">
    <source>
        <dbReference type="EMBL" id="OGK07159.1"/>
    </source>
</evidence>
<comment type="similarity">
    <text evidence="2 7">Belongs to the FKBP-type PPIase family.</text>
</comment>
<dbReference type="GO" id="GO:0003755">
    <property type="term" value="F:peptidyl-prolyl cis-trans isomerase activity"/>
    <property type="evidence" value="ECO:0007669"/>
    <property type="project" value="UniProtKB-UniRule"/>
</dbReference>
<dbReference type="InterPro" id="IPR001179">
    <property type="entry name" value="PPIase_FKBP_dom"/>
</dbReference>
<sequence length="185" mass="20411">MDIGTQLRDVQSNIDFDAFVQGIRDTLEGKKTLLTPEQAMAIKTEFFQKMQAEKSQKNTSEGDLFLAENKKKPGIIITPSGLQYIILTAGKGPKPVATDKVVVHYSGTLIDGTEFDSSYKRGQPATFVLNQVIPGWTEAIQLMNVGAKYRFFIPSQLAYGERGAGPRIGPNATLIFEVELINIEK</sequence>
<evidence type="ECO:0000256" key="2">
    <source>
        <dbReference type="ARBA" id="ARBA00006577"/>
    </source>
</evidence>
<organism evidence="9 10">
    <name type="scientific">Candidatus Raymondbacteria bacterium RIFOXYD12_FULL_49_13</name>
    <dbReference type="NCBI Taxonomy" id="1817890"/>
    <lineage>
        <taxon>Bacteria</taxon>
        <taxon>Raymondiibacteriota</taxon>
    </lineage>
</organism>
<dbReference type="EC" id="5.2.1.8" evidence="7"/>
<dbReference type="Pfam" id="PF01346">
    <property type="entry name" value="FKBP_N"/>
    <property type="match status" value="1"/>
</dbReference>
<dbReference type="InterPro" id="IPR046357">
    <property type="entry name" value="PPIase_dom_sf"/>
</dbReference>
<dbReference type="PANTHER" id="PTHR43811">
    <property type="entry name" value="FKBP-TYPE PEPTIDYL-PROLYL CIS-TRANS ISOMERASE FKPA"/>
    <property type="match status" value="1"/>
</dbReference>
<dbReference type="Gene3D" id="3.10.50.40">
    <property type="match status" value="1"/>
</dbReference>
<keyword evidence="4 6" id="KW-0697">Rotamase</keyword>
<evidence type="ECO:0000256" key="4">
    <source>
        <dbReference type="ARBA" id="ARBA00023110"/>
    </source>
</evidence>
<dbReference type="PANTHER" id="PTHR43811:SF19">
    <property type="entry name" value="39 KDA FK506-BINDING NUCLEAR PROTEIN"/>
    <property type="match status" value="1"/>
</dbReference>
<keyword evidence="3" id="KW-0732">Signal</keyword>
<evidence type="ECO:0000256" key="1">
    <source>
        <dbReference type="ARBA" id="ARBA00000971"/>
    </source>
</evidence>
<keyword evidence="5 6" id="KW-0413">Isomerase</keyword>
<evidence type="ECO:0000256" key="5">
    <source>
        <dbReference type="ARBA" id="ARBA00023235"/>
    </source>
</evidence>
<evidence type="ECO:0000259" key="8">
    <source>
        <dbReference type="PROSITE" id="PS50059"/>
    </source>
</evidence>
<dbReference type="FunFam" id="3.10.50.40:FF:000045">
    <property type="entry name" value="Peptidyl-prolyl cis-trans isomerase"/>
    <property type="match status" value="1"/>
</dbReference>
<reference evidence="9 10" key="1">
    <citation type="journal article" date="2016" name="Nat. Commun.">
        <title>Thousands of microbial genomes shed light on interconnected biogeochemical processes in an aquifer system.</title>
        <authorList>
            <person name="Anantharaman K."/>
            <person name="Brown C.T."/>
            <person name="Hug L.A."/>
            <person name="Sharon I."/>
            <person name="Castelle C.J."/>
            <person name="Probst A.J."/>
            <person name="Thomas B.C."/>
            <person name="Singh A."/>
            <person name="Wilkins M.J."/>
            <person name="Karaoz U."/>
            <person name="Brodie E.L."/>
            <person name="Williams K.H."/>
            <person name="Hubbard S.S."/>
            <person name="Banfield J.F."/>
        </authorList>
    </citation>
    <scope>NUCLEOTIDE SEQUENCE [LARGE SCALE GENOMIC DNA]</scope>
</reference>
<protein>
    <recommendedName>
        <fullName evidence="7">Peptidyl-prolyl cis-trans isomerase</fullName>
        <ecNumber evidence="7">5.2.1.8</ecNumber>
    </recommendedName>
</protein>
<feature type="domain" description="PPIase FKBP-type" evidence="8">
    <location>
        <begin position="98"/>
        <end position="184"/>
    </location>
</feature>
<dbReference type="PROSITE" id="PS50059">
    <property type="entry name" value="FKBP_PPIASE"/>
    <property type="match status" value="1"/>
</dbReference>
<comment type="caution">
    <text evidence="9">The sequence shown here is derived from an EMBL/GenBank/DDBJ whole genome shotgun (WGS) entry which is preliminary data.</text>
</comment>
<dbReference type="Gene3D" id="1.10.287.460">
    <property type="entry name" value="Peptidyl-prolyl cis-trans isomerase, FKBP-type, N-terminal domain"/>
    <property type="match status" value="1"/>
</dbReference>
<comment type="catalytic activity">
    <reaction evidence="1 6 7">
        <text>[protein]-peptidylproline (omega=180) = [protein]-peptidylproline (omega=0)</text>
        <dbReference type="Rhea" id="RHEA:16237"/>
        <dbReference type="Rhea" id="RHEA-COMP:10747"/>
        <dbReference type="Rhea" id="RHEA-COMP:10748"/>
        <dbReference type="ChEBI" id="CHEBI:83833"/>
        <dbReference type="ChEBI" id="CHEBI:83834"/>
        <dbReference type="EC" id="5.2.1.8"/>
    </reaction>
</comment>